<proteinExistence type="predicted"/>
<dbReference type="InterPro" id="IPR011629">
    <property type="entry name" value="CobW-like_C"/>
</dbReference>
<name>A0A1H4CDG9_9ACTO</name>
<sequence>MPHTPLSLLATIDPVLRDCAAFDLVVSEPATYALIHSISEDLTQARHLVLGEQGVVEDYWTELNPGCFGCAVAADAIEALAALLATGMARQVAYFAPLGFDPMPLARTIDQAVGEGALAARLASVGAIVDTRASVAELLEPLTLSERNIPSDAPERSVGEALLAQLSYADLIIAHGGDGAGGELVEHLRAHDTLLTEDLHGGAVHPLVFGGEHDALAAFGRVDPIAIQPWGGPSEHGTWTLDLHSPRPFHPARLLENIELLGTGELVHRGRFWVPSRPDAVCSWDGAGGQVSVGIAGMRGGHRQASTRLVVTGRGSERERLMRAFADSLLTEEELAREPESWLGEDALEPWLGAAS</sequence>
<gene>
    <name evidence="2" type="ORF">SAMN02910418_01933</name>
</gene>
<dbReference type="AlphaFoldDB" id="A0A1H4CDG9"/>
<evidence type="ECO:0000259" key="1">
    <source>
        <dbReference type="SMART" id="SM00833"/>
    </source>
</evidence>
<feature type="domain" description="CobW C-terminal" evidence="1">
    <location>
        <begin position="238"/>
        <end position="329"/>
    </location>
</feature>
<dbReference type="InterPro" id="IPR051927">
    <property type="entry name" value="Zn_Chap_cDPG_Synth"/>
</dbReference>
<accession>A0A1H4CDG9</accession>
<dbReference type="PANTHER" id="PTHR43603:SF1">
    <property type="entry name" value="ZINC-REGULATED GTPASE METALLOPROTEIN ACTIVATOR 1"/>
    <property type="match status" value="1"/>
</dbReference>
<evidence type="ECO:0000313" key="2">
    <source>
        <dbReference type="EMBL" id="SEA58349.1"/>
    </source>
</evidence>
<reference evidence="3" key="1">
    <citation type="submission" date="2016-10" db="EMBL/GenBank/DDBJ databases">
        <authorList>
            <person name="Varghese N."/>
            <person name="Submissions S."/>
        </authorList>
    </citation>
    <scope>NUCLEOTIDE SEQUENCE [LARGE SCALE GENOMIC DNA]</scope>
    <source>
        <strain evidence="3">KPR-1</strain>
    </source>
</reference>
<dbReference type="RefSeq" id="WP_176780768.1">
    <property type="nucleotide sequence ID" value="NZ_FNQV01000012.1"/>
</dbReference>
<dbReference type="PANTHER" id="PTHR43603">
    <property type="entry name" value="COBW DOMAIN-CONTAINING PROTEIN DDB_G0274527"/>
    <property type="match status" value="1"/>
</dbReference>
<dbReference type="SUPFAM" id="SSF90002">
    <property type="entry name" value="Hypothetical protein YjiA, C-terminal domain"/>
    <property type="match status" value="1"/>
</dbReference>
<dbReference type="Pfam" id="PF07683">
    <property type="entry name" value="CobW_C"/>
    <property type="match status" value="1"/>
</dbReference>
<dbReference type="Proteomes" id="UP000199288">
    <property type="component" value="Unassembled WGS sequence"/>
</dbReference>
<dbReference type="SMART" id="SM00833">
    <property type="entry name" value="CobW_C"/>
    <property type="match status" value="1"/>
</dbReference>
<protein>
    <submittedName>
        <fullName evidence="2">GTPase, G3E family</fullName>
    </submittedName>
</protein>
<evidence type="ECO:0000313" key="3">
    <source>
        <dbReference type="Proteomes" id="UP000199288"/>
    </source>
</evidence>
<organism evidence="2 3">
    <name type="scientific">Bowdeniella nasicola</name>
    <dbReference type="NCBI Taxonomy" id="208480"/>
    <lineage>
        <taxon>Bacteria</taxon>
        <taxon>Bacillati</taxon>
        <taxon>Actinomycetota</taxon>
        <taxon>Actinomycetes</taxon>
        <taxon>Actinomycetales</taxon>
        <taxon>Actinomycetaceae</taxon>
        <taxon>Bowdeniella</taxon>
    </lineage>
</organism>
<dbReference type="EMBL" id="FNQV01000012">
    <property type="protein sequence ID" value="SEA58349.1"/>
    <property type="molecule type" value="Genomic_DNA"/>
</dbReference>
<keyword evidence="3" id="KW-1185">Reference proteome</keyword>